<dbReference type="InterPro" id="IPR036890">
    <property type="entry name" value="HATPase_C_sf"/>
</dbReference>
<dbReference type="SMART" id="SM00387">
    <property type="entry name" value="HATPase_c"/>
    <property type="match status" value="1"/>
</dbReference>
<evidence type="ECO:0000313" key="7">
    <source>
        <dbReference type="EMBL" id="TXD38882.1"/>
    </source>
</evidence>
<dbReference type="SMART" id="SM00388">
    <property type="entry name" value="HisKA"/>
    <property type="match status" value="1"/>
</dbReference>
<dbReference type="InterPro" id="IPR035965">
    <property type="entry name" value="PAS-like_dom_sf"/>
</dbReference>
<keyword evidence="8" id="KW-1185">Reference proteome</keyword>
<accession>A0A5C6XMQ9</accession>
<evidence type="ECO:0000256" key="4">
    <source>
        <dbReference type="PROSITE-ProRule" id="PRU00169"/>
    </source>
</evidence>
<dbReference type="Gene3D" id="3.30.450.20">
    <property type="entry name" value="PAS domain"/>
    <property type="match status" value="1"/>
</dbReference>
<dbReference type="InterPro" id="IPR004358">
    <property type="entry name" value="Sig_transdc_His_kin-like_C"/>
</dbReference>
<dbReference type="CDD" id="cd00156">
    <property type="entry name" value="REC"/>
    <property type="match status" value="1"/>
</dbReference>
<dbReference type="OrthoDB" id="9805967at2"/>
<dbReference type="GO" id="GO:0000155">
    <property type="term" value="F:phosphorelay sensor kinase activity"/>
    <property type="evidence" value="ECO:0007669"/>
    <property type="project" value="InterPro"/>
</dbReference>
<dbReference type="InterPro" id="IPR005467">
    <property type="entry name" value="His_kinase_dom"/>
</dbReference>
<sequence>MLKRSLLIAAVVLTLVTLTTNYVTMQALSQLSEAREAETGSFRQLHLISDHLTRYLLAGDPDDGAAIEAHFATLAPHRELNAMLRAPDVDWEQVQQHLYTHRHAPLLSTSSATQLRLSRTLPRLRDIMVIWDEMAPHVDALEAIFVQSQQRWQQEPLPTHSERRELAMEARAHLDALFELQHQLHLHFNELSDEARNLFLLTNFLVYFGLTAGLAHRLLAYVRRRDAETSRVKAALHDNRAIYNAIIENSHEAVCVLEPDNLHVHHANPAFCALLDYRPDDLETLTLEHFDTSEFDDAAALLADFDSGPNAIREHLWRTCGGELKAVELSASQILRDGQLQWIVLIGRDLSEERRLQAHLTEVDRMAAVGLLASGVGHEINNPLAYIAANLDFVREHLSASPDPAHAPAIEAITEARQGADRVREIVGDLKHYATWEKISREDTADAEQVLDTTLRIAANQLRHRARVQRDYCGEALVRGSESRLGQVFLNLLVNAAHAIPEGRALDNLITVSTELRDRWVLVRVSDTGKGISEEDQKEIFSPFFTTKAPDEGSGLGLSICQHIVGGMGGRIEVLSAPGQGATFTLWLPRQCEEDSLEFTTDPAEVLDIDPQHRPLLLIIEDQVPVARALRRMLDDTFEVIHFERANDALAHLDETPACDAILCDLMMPQMTGIEFARELEAYHPDHLSRLIFMTGGAPGQSERRFMERRDIPCLDKPFEPDALRRLLLRHHPSPASTT</sequence>
<dbReference type="RefSeq" id="WP_146979320.1">
    <property type="nucleotide sequence ID" value="NZ_VOSM01000001.1"/>
</dbReference>
<proteinExistence type="predicted"/>
<dbReference type="PANTHER" id="PTHR43065:SF50">
    <property type="entry name" value="HISTIDINE KINASE"/>
    <property type="match status" value="1"/>
</dbReference>
<dbReference type="CDD" id="cd00082">
    <property type="entry name" value="HisKA"/>
    <property type="match status" value="1"/>
</dbReference>
<comment type="catalytic activity">
    <reaction evidence="1">
        <text>ATP + protein L-histidine = ADP + protein N-phospho-L-histidine.</text>
        <dbReference type="EC" id="2.7.13.3"/>
    </reaction>
</comment>
<dbReference type="Proteomes" id="UP000321412">
    <property type="component" value="Unassembled WGS sequence"/>
</dbReference>
<comment type="caution">
    <text evidence="7">The sequence shown here is derived from an EMBL/GenBank/DDBJ whole genome shotgun (WGS) entry which is preliminary data.</text>
</comment>
<dbReference type="EC" id="2.7.13.3" evidence="2"/>
<evidence type="ECO:0000256" key="2">
    <source>
        <dbReference type="ARBA" id="ARBA00012438"/>
    </source>
</evidence>
<dbReference type="InterPro" id="IPR013656">
    <property type="entry name" value="PAS_4"/>
</dbReference>
<gene>
    <name evidence="7" type="ORF">FRC98_00310</name>
</gene>
<dbReference type="PROSITE" id="PS50110">
    <property type="entry name" value="RESPONSE_REGULATORY"/>
    <property type="match status" value="1"/>
</dbReference>
<dbReference type="SUPFAM" id="SSF55785">
    <property type="entry name" value="PYP-like sensor domain (PAS domain)"/>
    <property type="match status" value="1"/>
</dbReference>
<dbReference type="SUPFAM" id="SSF55874">
    <property type="entry name" value="ATPase domain of HSP90 chaperone/DNA topoisomerase II/histidine kinase"/>
    <property type="match status" value="1"/>
</dbReference>
<feature type="domain" description="Response regulatory" evidence="6">
    <location>
        <begin position="616"/>
        <end position="732"/>
    </location>
</feature>
<dbReference type="Gene3D" id="1.10.287.130">
    <property type="match status" value="1"/>
</dbReference>
<dbReference type="SMART" id="SM00091">
    <property type="entry name" value="PAS"/>
    <property type="match status" value="1"/>
</dbReference>
<dbReference type="SMART" id="SM00448">
    <property type="entry name" value="REC"/>
    <property type="match status" value="1"/>
</dbReference>
<dbReference type="PANTHER" id="PTHR43065">
    <property type="entry name" value="SENSOR HISTIDINE KINASE"/>
    <property type="match status" value="1"/>
</dbReference>
<evidence type="ECO:0000256" key="1">
    <source>
        <dbReference type="ARBA" id="ARBA00000085"/>
    </source>
</evidence>
<name>A0A5C6XMQ9_9DELT</name>
<feature type="modified residue" description="4-aspartylphosphate" evidence="4">
    <location>
        <position position="665"/>
    </location>
</feature>
<dbReference type="InterPro" id="IPR000014">
    <property type="entry name" value="PAS"/>
</dbReference>
<dbReference type="PROSITE" id="PS50109">
    <property type="entry name" value="HIS_KIN"/>
    <property type="match status" value="1"/>
</dbReference>
<dbReference type="Gene3D" id="3.40.50.2300">
    <property type="match status" value="1"/>
</dbReference>
<organism evidence="7 8">
    <name type="scientific">Lujinxingia vulgaris</name>
    <dbReference type="NCBI Taxonomy" id="2600176"/>
    <lineage>
        <taxon>Bacteria</taxon>
        <taxon>Deltaproteobacteria</taxon>
        <taxon>Bradymonadales</taxon>
        <taxon>Lujinxingiaceae</taxon>
        <taxon>Lujinxingia</taxon>
    </lineage>
</organism>
<dbReference type="SUPFAM" id="SSF52172">
    <property type="entry name" value="CheY-like"/>
    <property type="match status" value="1"/>
</dbReference>
<dbReference type="InterPro" id="IPR011006">
    <property type="entry name" value="CheY-like_superfamily"/>
</dbReference>
<dbReference type="Pfam" id="PF02518">
    <property type="entry name" value="HATPase_c"/>
    <property type="match status" value="1"/>
</dbReference>
<keyword evidence="3 4" id="KW-0597">Phosphoprotein</keyword>
<dbReference type="InterPro" id="IPR001789">
    <property type="entry name" value="Sig_transdc_resp-reg_receiver"/>
</dbReference>
<dbReference type="SUPFAM" id="SSF47384">
    <property type="entry name" value="Homodimeric domain of signal transducing histidine kinase"/>
    <property type="match status" value="1"/>
</dbReference>
<protein>
    <recommendedName>
        <fullName evidence="2">histidine kinase</fullName>
        <ecNumber evidence="2">2.7.13.3</ecNumber>
    </recommendedName>
</protein>
<dbReference type="PRINTS" id="PR00344">
    <property type="entry name" value="BCTRLSENSOR"/>
</dbReference>
<dbReference type="EMBL" id="VOSM01000001">
    <property type="protein sequence ID" value="TXD38882.1"/>
    <property type="molecule type" value="Genomic_DNA"/>
</dbReference>
<evidence type="ECO:0000259" key="5">
    <source>
        <dbReference type="PROSITE" id="PS50109"/>
    </source>
</evidence>
<feature type="domain" description="Histidine kinase" evidence="5">
    <location>
        <begin position="375"/>
        <end position="592"/>
    </location>
</feature>
<evidence type="ECO:0000256" key="3">
    <source>
        <dbReference type="ARBA" id="ARBA00022553"/>
    </source>
</evidence>
<dbReference type="InterPro" id="IPR036097">
    <property type="entry name" value="HisK_dim/P_sf"/>
</dbReference>
<evidence type="ECO:0000259" key="6">
    <source>
        <dbReference type="PROSITE" id="PS50110"/>
    </source>
</evidence>
<dbReference type="NCBIfam" id="TIGR00229">
    <property type="entry name" value="sensory_box"/>
    <property type="match status" value="1"/>
</dbReference>
<dbReference type="InterPro" id="IPR003661">
    <property type="entry name" value="HisK_dim/P_dom"/>
</dbReference>
<dbReference type="AlphaFoldDB" id="A0A5C6XMQ9"/>
<reference evidence="7 8" key="1">
    <citation type="submission" date="2019-08" db="EMBL/GenBank/DDBJ databases">
        <title>Bradymonadales sp. TMQ4.</title>
        <authorList>
            <person name="Liang Q."/>
        </authorList>
    </citation>
    <scope>NUCLEOTIDE SEQUENCE [LARGE SCALE GENOMIC DNA]</scope>
    <source>
        <strain evidence="7 8">TMQ4</strain>
    </source>
</reference>
<dbReference type="Gene3D" id="3.30.565.10">
    <property type="entry name" value="Histidine kinase-like ATPase, C-terminal domain"/>
    <property type="match status" value="1"/>
</dbReference>
<dbReference type="InterPro" id="IPR003594">
    <property type="entry name" value="HATPase_dom"/>
</dbReference>
<dbReference type="Pfam" id="PF00072">
    <property type="entry name" value="Response_reg"/>
    <property type="match status" value="1"/>
</dbReference>
<evidence type="ECO:0000313" key="8">
    <source>
        <dbReference type="Proteomes" id="UP000321412"/>
    </source>
</evidence>
<dbReference type="Pfam" id="PF08448">
    <property type="entry name" value="PAS_4"/>
    <property type="match status" value="1"/>
</dbReference>